<evidence type="ECO:0000256" key="5">
    <source>
        <dbReference type="ARBA" id="ARBA00022519"/>
    </source>
</evidence>
<dbReference type="Pfam" id="PF25994">
    <property type="entry name" value="HH_AprE"/>
    <property type="match status" value="1"/>
</dbReference>
<evidence type="ECO:0000256" key="3">
    <source>
        <dbReference type="ARBA" id="ARBA00022448"/>
    </source>
</evidence>
<evidence type="ECO:0000256" key="4">
    <source>
        <dbReference type="ARBA" id="ARBA00022475"/>
    </source>
</evidence>
<comment type="caution">
    <text evidence="12">The sequence shown here is derived from an EMBL/GenBank/DDBJ whole genome shotgun (WGS) entry which is preliminary data.</text>
</comment>
<keyword evidence="8 9" id="KW-0472">Membrane</keyword>
<organism evidence="12 13">
    <name type="scientific">Paraburkholderia youngii</name>
    <dbReference type="NCBI Taxonomy" id="2782701"/>
    <lineage>
        <taxon>Bacteria</taxon>
        <taxon>Pseudomonadati</taxon>
        <taxon>Pseudomonadota</taxon>
        <taxon>Betaproteobacteria</taxon>
        <taxon>Burkholderiales</taxon>
        <taxon>Burkholderiaceae</taxon>
        <taxon>Paraburkholderia</taxon>
    </lineage>
</organism>
<feature type="domain" description="AprE-like beta-barrel" evidence="11">
    <location>
        <begin position="343"/>
        <end position="430"/>
    </location>
</feature>
<evidence type="ECO:0000256" key="6">
    <source>
        <dbReference type="ARBA" id="ARBA00022692"/>
    </source>
</evidence>
<dbReference type="InterPro" id="IPR058781">
    <property type="entry name" value="HH_AprE-like"/>
</dbReference>
<dbReference type="Pfam" id="PF26002">
    <property type="entry name" value="Beta-barrel_AprE"/>
    <property type="match status" value="1"/>
</dbReference>
<dbReference type="Gene3D" id="2.40.50.100">
    <property type="match status" value="1"/>
</dbReference>
<dbReference type="EMBL" id="JAALDK010000001">
    <property type="protein sequence ID" value="NUY00923.1"/>
    <property type="molecule type" value="Genomic_DNA"/>
</dbReference>
<evidence type="ECO:0000256" key="9">
    <source>
        <dbReference type="RuleBase" id="RU365093"/>
    </source>
</evidence>
<dbReference type="InterPro" id="IPR050739">
    <property type="entry name" value="MFP"/>
</dbReference>
<evidence type="ECO:0000256" key="8">
    <source>
        <dbReference type="ARBA" id="ARBA00023136"/>
    </source>
</evidence>
<feature type="transmembrane region" description="Helical" evidence="9">
    <location>
        <begin position="35"/>
        <end position="53"/>
    </location>
</feature>
<keyword evidence="3 9" id="KW-0813">Transport</keyword>
<keyword evidence="5 9" id="KW-0997">Cell inner membrane</keyword>
<evidence type="ECO:0000259" key="10">
    <source>
        <dbReference type="Pfam" id="PF25994"/>
    </source>
</evidence>
<dbReference type="PANTHER" id="PTHR30386">
    <property type="entry name" value="MEMBRANE FUSION SUBUNIT OF EMRAB-TOLC MULTIDRUG EFFLUX PUMP"/>
    <property type="match status" value="1"/>
</dbReference>
<evidence type="ECO:0000259" key="11">
    <source>
        <dbReference type="Pfam" id="PF26002"/>
    </source>
</evidence>
<evidence type="ECO:0000256" key="1">
    <source>
        <dbReference type="ARBA" id="ARBA00004377"/>
    </source>
</evidence>
<dbReference type="NCBIfam" id="TIGR01843">
    <property type="entry name" value="type_I_hlyD"/>
    <property type="match status" value="1"/>
</dbReference>
<keyword evidence="7 9" id="KW-1133">Transmembrane helix</keyword>
<dbReference type="PANTHER" id="PTHR30386:SF17">
    <property type="entry name" value="ALKALINE PROTEASE SECRETION PROTEIN APRE"/>
    <property type="match status" value="1"/>
</dbReference>
<dbReference type="AlphaFoldDB" id="A0A7Y6JZW2"/>
<reference evidence="12 13" key="1">
    <citation type="submission" date="2020-02" db="EMBL/GenBank/DDBJ databases">
        <title>Paraburkholderia simonii sp. nov. and Paraburkholderia youngii sp. nov. Brazilian and Mexican Mimosa-associated rhizobia.</title>
        <authorList>
            <person name="Mavima L."/>
            <person name="Beukes C.W."/>
            <person name="Chan W.Y."/>
            <person name="Palmer M."/>
            <person name="De Meyer S.E."/>
            <person name="James E.K."/>
            <person name="Venter S.N."/>
            <person name="Steenkamp E.T."/>
        </authorList>
    </citation>
    <scope>NUCLEOTIDE SEQUENCE [LARGE SCALE GENOMIC DNA]</scope>
    <source>
        <strain evidence="12 13">JPY169</strain>
    </source>
</reference>
<sequence length="454" mass="49382">MVNSTSKKAAAPAIEVLGTGLPPVVNVDESRYVKIGWTVVLVGVVGSLLWAAFAPLSKGTEVQGTVVVAGNRKTIQHPTGGIIREILVQDGDQVKAGQVLIRMNDVQTRSQNATIRSQYLTELATKARLVAEATNAKTIAFPRELTDGVAAHDQEAEADVQLQEQLLSARRLALKASIGALQESIAGYQAQLAGENDAHAQRLLEHQALQDQLTGVRELAIEGYVPRSKLKDLQRQEAVLNGEIARQAGTAGELASQSAEARLRIAQAQEDYMKEVRTQLSDVQRDTEALRSRLDESEFNLANSEVRSPVDGTVVGMSVFTEGGTIGPGAKLMDVVPTGEPLEAEGHLEVNLVDKVRTEMPVDMMFTAFNQNTTPRVPGTLTFVSADRLVDEHTGAPYYRVRAKVTEQGMKQLRKLDIKPGMPVEIFINAGQRSMLSYLLKPIFDRAHTAFTED</sequence>
<keyword evidence="6 9" id="KW-0812">Transmembrane</keyword>
<dbReference type="Proteomes" id="UP000594380">
    <property type="component" value="Unassembled WGS sequence"/>
</dbReference>
<comment type="similarity">
    <text evidence="2 9">Belongs to the membrane fusion protein (MFP) (TC 8.A.1) family.</text>
</comment>
<dbReference type="InterPro" id="IPR058982">
    <property type="entry name" value="Beta-barrel_AprE"/>
</dbReference>
<evidence type="ECO:0000256" key="2">
    <source>
        <dbReference type="ARBA" id="ARBA00009477"/>
    </source>
</evidence>
<evidence type="ECO:0000313" key="12">
    <source>
        <dbReference type="EMBL" id="NUY00923.1"/>
    </source>
</evidence>
<feature type="domain" description="AprE-like long alpha-helical hairpin" evidence="10">
    <location>
        <begin position="109"/>
        <end position="296"/>
    </location>
</feature>
<dbReference type="RefSeq" id="WP_176107378.1">
    <property type="nucleotide sequence ID" value="NZ_JAALDK010000001.1"/>
</dbReference>
<dbReference type="InterPro" id="IPR010129">
    <property type="entry name" value="T1SS_HlyD"/>
</dbReference>
<dbReference type="GO" id="GO:0005886">
    <property type="term" value="C:plasma membrane"/>
    <property type="evidence" value="ECO:0007669"/>
    <property type="project" value="UniProtKB-SubCell"/>
</dbReference>
<keyword evidence="4 9" id="KW-1003">Cell membrane</keyword>
<comment type="subcellular location">
    <subcellularLocation>
        <location evidence="1 9">Cell inner membrane</location>
        <topology evidence="1 9">Single-pass membrane protein</topology>
    </subcellularLocation>
</comment>
<evidence type="ECO:0000256" key="7">
    <source>
        <dbReference type="ARBA" id="ARBA00022989"/>
    </source>
</evidence>
<dbReference type="GeneID" id="301101596"/>
<proteinExistence type="inferred from homology"/>
<dbReference type="PRINTS" id="PR01490">
    <property type="entry name" value="RTXTOXIND"/>
</dbReference>
<accession>A0A7Y6JZW2</accession>
<name>A0A7Y6JZW2_9BURK</name>
<gene>
    <name evidence="12" type="ORF">G5S42_14760</name>
</gene>
<dbReference type="SUPFAM" id="SSF111369">
    <property type="entry name" value="HlyD-like secretion proteins"/>
    <property type="match status" value="2"/>
</dbReference>
<dbReference type="GO" id="GO:0015031">
    <property type="term" value="P:protein transport"/>
    <property type="evidence" value="ECO:0007669"/>
    <property type="project" value="InterPro"/>
</dbReference>
<dbReference type="Gene3D" id="2.40.30.170">
    <property type="match status" value="1"/>
</dbReference>
<protein>
    <recommendedName>
        <fullName evidence="9">Membrane fusion protein (MFP) family protein</fullName>
    </recommendedName>
</protein>
<evidence type="ECO:0000313" key="13">
    <source>
        <dbReference type="Proteomes" id="UP000594380"/>
    </source>
</evidence>